<feature type="compositionally biased region" description="Basic and acidic residues" evidence="11">
    <location>
        <begin position="222"/>
        <end position="233"/>
    </location>
</feature>
<organism evidence="13 14">
    <name type="scientific">Trichomonas vaginalis (strain ATCC PRA-98 / G3)</name>
    <dbReference type="NCBI Taxonomy" id="412133"/>
    <lineage>
        <taxon>Eukaryota</taxon>
        <taxon>Metamonada</taxon>
        <taxon>Parabasalia</taxon>
        <taxon>Trichomonadida</taxon>
        <taxon>Trichomonadidae</taxon>
        <taxon>Trichomonas</taxon>
    </lineage>
</organism>
<evidence type="ECO:0000313" key="13">
    <source>
        <dbReference type="EMBL" id="EAX97966.1"/>
    </source>
</evidence>
<dbReference type="InterPro" id="IPR051889">
    <property type="entry name" value="CEP41"/>
</dbReference>
<keyword evidence="14" id="KW-1185">Reference proteome</keyword>
<evidence type="ECO:0000256" key="3">
    <source>
        <dbReference type="ARBA" id="ARBA00022448"/>
    </source>
</evidence>
<name>A2FAT7_TRIV3</name>
<accession>A2FAT7</accession>
<dbReference type="VEuPathDB" id="TrichDB:TVAG_017380"/>
<dbReference type="InParanoid" id="A2FAT7"/>
<feature type="region of interest" description="Disordered" evidence="11">
    <location>
        <begin position="183"/>
        <end position="233"/>
    </location>
</feature>
<dbReference type="SUPFAM" id="SSF52821">
    <property type="entry name" value="Rhodanese/Cell cycle control phosphatase"/>
    <property type="match status" value="1"/>
</dbReference>
<reference evidence="13" key="2">
    <citation type="journal article" date="2007" name="Science">
        <title>Draft genome sequence of the sexually transmitted pathogen Trichomonas vaginalis.</title>
        <authorList>
            <person name="Carlton J.M."/>
            <person name="Hirt R.P."/>
            <person name="Silva J.C."/>
            <person name="Delcher A.L."/>
            <person name="Schatz M."/>
            <person name="Zhao Q."/>
            <person name="Wortman J.R."/>
            <person name="Bidwell S.L."/>
            <person name="Alsmark U.C.M."/>
            <person name="Besteiro S."/>
            <person name="Sicheritz-Ponten T."/>
            <person name="Noel C.J."/>
            <person name="Dacks J.B."/>
            <person name="Foster P.G."/>
            <person name="Simillion C."/>
            <person name="Van de Peer Y."/>
            <person name="Miranda-Saavedra D."/>
            <person name="Barton G.J."/>
            <person name="Westrop G.D."/>
            <person name="Mueller S."/>
            <person name="Dessi D."/>
            <person name="Fiori P.L."/>
            <person name="Ren Q."/>
            <person name="Paulsen I."/>
            <person name="Zhang H."/>
            <person name="Bastida-Corcuera F.D."/>
            <person name="Simoes-Barbosa A."/>
            <person name="Brown M.T."/>
            <person name="Hayes R.D."/>
            <person name="Mukherjee M."/>
            <person name="Okumura C.Y."/>
            <person name="Schneider R."/>
            <person name="Smith A.J."/>
            <person name="Vanacova S."/>
            <person name="Villalvazo M."/>
            <person name="Haas B.J."/>
            <person name="Pertea M."/>
            <person name="Feldblyum T.V."/>
            <person name="Utterback T.R."/>
            <person name="Shu C.L."/>
            <person name="Osoegawa K."/>
            <person name="de Jong P.J."/>
            <person name="Hrdy I."/>
            <person name="Horvathova L."/>
            <person name="Zubacova Z."/>
            <person name="Dolezal P."/>
            <person name="Malik S.B."/>
            <person name="Logsdon J.M. Jr."/>
            <person name="Henze K."/>
            <person name="Gupta A."/>
            <person name="Wang C.C."/>
            <person name="Dunne R.L."/>
            <person name="Upcroft J.A."/>
            <person name="Upcroft P."/>
            <person name="White O."/>
            <person name="Salzberg S.L."/>
            <person name="Tang P."/>
            <person name="Chiu C.-H."/>
            <person name="Lee Y.-S."/>
            <person name="Embley T.M."/>
            <person name="Coombs G.H."/>
            <person name="Mottram J.C."/>
            <person name="Tachezy J."/>
            <person name="Fraser-Liggett C.M."/>
            <person name="Johnson P.J."/>
        </authorList>
    </citation>
    <scope>NUCLEOTIDE SEQUENCE [LARGE SCALE GENOMIC DNA]</scope>
    <source>
        <strain evidence="13">G3</strain>
    </source>
</reference>
<evidence type="ECO:0000256" key="2">
    <source>
        <dbReference type="ARBA" id="ARBA00004300"/>
    </source>
</evidence>
<dbReference type="AlphaFoldDB" id="A2FAT7"/>
<dbReference type="PANTHER" id="PTHR44390">
    <property type="entry name" value="CENTROSOMAL PROTEIN OF 41 KDA"/>
    <property type="match status" value="1"/>
</dbReference>
<comment type="similarity">
    <text evidence="10">Belongs to the CEP41 family.</text>
</comment>
<evidence type="ECO:0000256" key="1">
    <source>
        <dbReference type="ARBA" id="ARBA00004120"/>
    </source>
</evidence>
<dbReference type="VEuPathDB" id="TrichDB:TVAGG3_0888980"/>
<keyword evidence="4" id="KW-0963">Cytoplasm</keyword>
<evidence type="ECO:0000259" key="12">
    <source>
        <dbReference type="PROSITE" id="PS50206"/>
    </source>
</evidence>
<dbReference type="STRING" id="5722.A2FAT7"/>
<keyword evidence="5" id="KW-0970">Cilium biogenesis/degradation</keyword>
<dbReference type="GO" id="GO:0060271">
    <property type="term" value="P:cilium assembly"/>
    <property type="evidence" value="ECO:0000318"/>
    <property type="project" value="GO_Central"/>
</dbReference>
<dbReference type="OMA" id="EFEKCHI"/>
<dbReference type="PROSITE" id="PS50206">
    <property type="entry name" value="RHODANESE_3"/>
    <property type="match status" value="1"/>
</dbReference>
<dbReference type="SMART" id="SM00450">
    <property type="entry name" value="RHOD"/>
    <property type="match status" value="1"/>
</dbReference>
<keyword evidence="3" id="KW-0813">Transport</keyword>
<protein>
    <submittedName>
        <fullName evidence="13">Rhodanese-like domain containing protein</fullName>
    </submittedName>
</protein>
<dbReference type="GO" id="GO:0005813">
    <property type="term" value="C:centrosome"/>
    <property type="evidence" value="ECO:0007669"/>
    <property type="project" value="UniProtKB-SubCell"/>
</dbReference>
<evidence type="ECO:0000256" key="8">
    <source>
        <dbReference type="ARBA" id="ARBA00023212"/>
    </source>
</evidence>
<sequence>MTIPKLITQLKNKLPKDEIFRRIRPKRLMELLGLYAFELHQLEMQEKAAGQGPAPEDDGPTPKYHHMHSSVVFNDTPAPAQAPLKPKIDCPFLLLDVRDEEEFEKCHIQGAKLYPKARLSRATNQFTPEILQYKAHPEKMIIVYCDYGKTSAEAAHMLAERGFDNIFLLHEGLAAFADEFPNLVGPNPPPPPLTPSKKNTAQVSAASKVSTAVVRGVHPHATKRDPNEKKPWK</sequence>
<keyword evidence="8" id="KW-0206">Cytoskeleton</keyword>
<dbReference type="PANTHER" id="PTHR44390:SF1">
    <property type="entry name" value="CENTROSOMAL PROTEIN OF 41 KDA"/>
    <property type="match status" value="1"/>
</dbReference>
<gene>
    <name evidence="13" type="ORF">TVAG_017380</name>
</gene>
<evidence type="ECO:0000256" key="6">
    <source>
        <dbReference type="ARBA" id="ARBA00022927"/>
    </source>
</evidence>
<evidence type="ECO:0000256" key="7">
    <source>
        <dbReference type="ARBA" id="ARBA00023069"/>
    </source>
</evidence>
<dbReference type="InterPro" id="IPR036873">
    <property type="entry name" value="Rhodanese-like_dom_sf"/>
</dbReference>
<feature type="compositionally biased region" description="Low complexity" evidence="11">
    <location>
        <begin position="201"/>
        <end position="214"/>
    </location>
</feature>
<dbReference type="RefSeq" id="XP_001310896.1">
    <property type="nucleotide sequence ID" value="XM_001310895.1"/>
</dbReference>
<reference evidence="13" key="1">
    <citation type="submission" date="2006-10" db="EMBL/GenBank/DDBJ databases">
        <authorList>
            <person name="Amadeo P."/>
            <person name="Zhao Q."/>
            <person name="Wortman J."/>
            <person name="Fraser-Liggett C."/>
            <person name="Carlton J."/>
        </authorList>
    </citation>
    <scope>NUCLEOTIDE SEQUENCE</scope>
    <source>
        <strain evidence="13">G3</strain>
    </source>
</reference>
<dbReference type="eggNOG" id="ENOG502QR8A">
    <property type="taxonomic scope" value="Eukaryota"/>
</dbReference>
<evidence type="ECO:0000313" key="14">
    <source>
        <dbReference type="Proteomes" id="UP000001542"/>
    </source>
</evidence>
<evidence type="ECO:0000256" key="10">
    <source>
        <dbReference type="ARBA" id="ARBA00038465"/>
    </source>
</evidence>
<comment type="subcellular location">
    <subcellularLocation>
        <location evidence="1">Cytoplasm</location>
        <location evidence="1">Cytoskeleton</location>
        <location evidence="1">Cilium basal body</location>
    </subcellularLocation>
    <subcellularLocation>
        <location evidence="2">Cytoplasm</location>
        <location evidence="2">Cytoskeleton</location>
        <location evidence="2">Microtubule organizing center</location>
        <location evidence="2">Centrosome</location>
    </subcellularLocation>
</comment>
<evidence type="ECO:0000256" key="11">
    <source>
        <dbReference type="SAM" id="MobiDB-lite"/>
    </source>
</evidence>
<keyword evidence="6" id="KW-0653">Protein transport</keyword>
<dbReference type="Proteomes" id="UP000001542">
    <property type="component" value="Unassembled WGS sequence"/>
</dbReference>
<evidence type="ECO:0000256" key="5">
    <source>
        <dbReference type="ARBA" id="ARBA00022794"/>
    </source>
</evidence>
<evidence type="ECO:0000256" key="9">
    <source>
        <dbReference type="ARBA" id="ARBA00023273"/>
    </source>
</evidence>
<feature type="domain" description="Rhodanese" evidence="12">
    <location>
        <begin position="92"/>
        <end position="185"/>
    </location>
</feature>
<dbReference type="InterPro" id="IPR001763">
    <property type="entry name" value="Rhodanese-like_dom"/>
</dbReference>
<evidence type="ECO:0000256" key="4">
    <source>
        <dbReference type="ARBA" id="ARBA00022490"/>
    </source>
</evidence>
<dbReference type="EMBL" id="DS113693">
    <property type="protein sequence ID" value="EAX97966.1"/>
    <property type="molecule type" value="Genomic_DNA"/>
</dbReference>
<dbReference type="OrthoDB" id="70250at2759"/>
<proteinExistence type="inferred from homology"/>
<keyword evidence="9" id="KW-0966">Cell projection</keyword>
<feature type="region of interest" description="Disordered" evidence="11">
    <location>
        <begin position="46"/>
        <end position="65"/>
    </location>
</feature>
<dbReference type="Pfam" id="PF00581">
    <property type="entry name" value="Rhodanese"/>
    <property type="match status" value="1"/>
</dbReference>
<dbReference type="KEGG" id="tva:4755753"/>
<dbReference type="SMR" id="A2FAT7"/>
<dbReference type="GO" id="GO:0036064">
    <property type="term" value="C:ciliary basal body"/>
    <property type="evidence" value="ECO:0000318"/>
    <property type="project" value="GO_Central"/>
</dbReference>
<keyword evidence="7" id="KW-0969">Cilium</keyword>
<dbReference type="Gene3D" id="3.40.250.10">
    <property type="entry name" value="Rhodanese-like domain"/>
    <property type="match status" value="1"/>
</dbReference>
<dbReference type="CDD" id="cd00158">
    <property type="entry name" value="RHOD"/>
    <property type="match status" value="1"/>
</dbReference>
<dbReference type="GO" id="GO:0015031">
    <property type="term" value="P:protein transport"/>
    <property type="evidence" value="ECO:0007669"/>
    <property type="project" value="UniProtKB-KW"/>
</dbReference>